<protein>
    <submittedName>
        <fullName evidence="7">Similar to Saccharomyces cerevisiae YMR136W GAT2 Protein containing GATA family zinc finger motifs</fullName>
    </submittedName>
</protein>
<evidence type="ECO:0000256" key="4">
    <source>
        <dbReference type="PROSITE-ProRule" id="PRU00094"/>
    </source>
</evidence>
<dbReference type="SUPFAM" id="SSF55785">
    <property type="entry name" value="PYP-like sensor domain (PAS domain)"/>
    <property type="match status" value="1"/>
</dbReference>
<dbReference type="GO" id="GO:0008270">
    <property type="term" value="F:zinc ion binding"/>
    <property type="evidence" value="ECO:0007669"/>
    <property type="project" value="UniProtKB-KW"/>
</dbReference>
<feature type="compositionally biased region" description="Polar residues" evidence="5">
    <location>
        <begin position="265"/>
        <end position="277"/>
    </location>
</feature>
<evidence type="ECO:0000256" key="5">
    <source>
        <dbReference type="SAM" id="MobiDB-lite"/>
    </source>
</evidence>
<dbReference type="AlphaFoldDB" id="A0A0J9X4H6"/>
<dbReference type="CDD" id="cd00202">
    <property type="entry name" value="ZnF_GATA"/>
    <property type="match status" value="1"/>
</dbReference>
<evidence type="ECO:0000256" key="1">
    <source>
        <dbReference type="ARBA" id="ARBA00022723"/>
    </source>
</evidence>
<name>A0A0J9X4H6_GEOCN</name>
<accession>A0A0J9X4H6</accession>
<dbReference type="InterPro" id="IPR051140">
    <property type="entry name" value="GATA_TF"/>
</dbReference>
<dbReference type="SUPFAM" id="SSF57716">
    <property type="entry name" value="Glucocorticoid receptor-like (DNA-binding domain)"/>
    <property type="match status" value="1"/>
</dbReference>
<dbReference type="STRING" id="1173061.A0A0J9X4H6"/>
<dbReference type="OrthoDB" id="2162994at2759"/>
<dbReference type="PANTHER" id="PTHR45658">
    <property type="entry name" value="GATA TRANSCRIPTION FACTOR"/>
    <property type="match status" value="1"/>
</dbReference>
<organism evidence="7 8">
    <name type="scientific">Geotrichum candidum</name>
    <name type="common">Oospora lactis</name>
    <name type="synonym">Dipodascus geotrichum</name>
    <dbReference type="NCBI Taxonomy" id="1173061"/>
    <lineage>
        <taxon>Eukaryota</taxon>
        <taxon>Fungi</taxon>
        <taxon>Dikarya</taxon>
        <taxon>Ascomycota</taxon>
        <taxon>Saccharomycotina</taxon>
        <taxon>Dipodascomycetes</taxon>
        <taxon>Dipodascales</taxon>
        <taxon>Dipodascaceae</taxon>
        <taxon>Geotrichum</taxon>
    </lineage>
</organism>
<dbReference type="InterPro" id="IPR000014">
    <property type="entry name" value="PAS"/>
</dbReference>
<dbReference type="EMBL" id="CCBN010000001">
    <property type="protein sequence ID" value="CDO51633.1"/>
    <property type="molecule type" value="Genomic_DNA"/>
</dbReference>
<evidence type="ECO:0000259" key="6">
    <source>
        <dbReference type="PROSITE" id="PS50114"/>
    </source>
</evidence>
<dbReference type="PANTHER" id="PTHR45658:SF18">
    <property type="entry name" value="PROTEIN GAT2"/>
    <property type="match status" value="1"/>
</dbReference>
<dbReference type="Pfam" id="PF00320">
    <property type="entry name" value="GATA"/>
    <property type="match status" value="1"/>
</dbReference>
<dbReference type="InterPro" id="IPR000679">
    <property type="entry name" value="Znf_GATA"/>
</dbReference>
<proteinExistence type="predicted"/>
<gene>
    <name evidence="7" type="ORF">BN980_GECA01s09613g</name>
</gene>
<keyword evidence="2 4" id="KW-0863">Zinc-finger</keyword>
<evidence type="ECO:0000313" key="8">
    <source>
        <dbReference type="Proteomes" id="UP000242525"/>
    </source>
</evidence>
<dbReference type="SMART" id="SM00401">
    <property type="entry name" value="ZnF_GATA"/>
    <property type="match status" value="1"/>
</dbReference>
<dbReference type="InterPro" id="IPR013088">
    <property type="entry name" value="Znf_NHR/GATA"/>
</dbReference>
<dbReference type="InterPro" id="IPR035965">
    <property type="entry name" value="PAS-like_dom_sf"/>
</dbReference>
<dbReference type="Gene3D" id="3.30.50.10">
    <property type="entry name" value="Erythroid Transcription Factor GATA-1, subunit A"/>
    <property type="match status" value="1"/>
</dbReference>
<dbReference type="PROSITE" id="PS50114">
    <property type="entry name" value="GATA_ZN_FINGER_2"/>
    <property type="match status" value="1"/>
</dbReference>
<feature type="domain" description="GATA-type" evidence="6">
    <location>
        <begin position="436"/>
        <end position="469"/>
    </location>
</feature>
<evidence type="ECO:0000313" key="7">
    <source>
        <dbReference type="EMBL" id="CDO51633.1"/>
    </source>
</evidence>
<keyword evidence="3" id="KW-0862">Zinc</keyword>
<dbReference type="PROSITE" id="PS00344">
    <property type="entry name" value="GATA_ZN_FINGER_1"/>
    <property type="match status" value="1"/>
</dbReference>
<dbReference type="Proteomes" id="UP000242525">
    <property type="component" value="Unassembled WGS sequence"/>
</dbReference>
<sequence length="493" mass="54703">MYSYDWPKQQSYLLTKPFEQHPIKQTQVTYNSSCTASSPPNTPPPVPSQSSMAIYIVSPTANIIYSSPTTIQTLGHSIIPGSSFLDYIHPDDLNEFMTNVNYSLSHGSQFSIYYRLKVSNPQSTMYKGMTVTAKPIYNNNILTAKDIDTAAIDFVLGLADDSSSNGYSSPDNQLKTSCHGFVLVNKPASDEFNNNGNNKAIDVGLWDRRKVKQDLLTPTSPPSLAMPSSDNSAISLKKETSTPTSATSTIPLSTALSPSYPESYLEQTKTSAEISNSQLQLPPPQHQQQEPASAYWNFNSTPNSLLSSQSKSEYSYIPATTTPQYYNPAYQLPSPQGHHPLYNYTTAPVTSNQSIYLDGSGGKLNTSYEYQQRLPLLGQQQLPGLGYTYTPAQPSVMAPHQHHTHHQYYVQANAKNYNLAKRKFQYGTSSSTSSMKSGKYVCTECHVSESPEWRKGPKGPKTLCNACGLRWAKKTRKESMQQQQQQQQLSLNK</sequence>
<keyword evidence="1" id="KW-0479">Metal-binding</keyword>
<evidence type="ECO:0000256" key="3">
    <source>
        <dbReference type="ARBA" id="ARBA00022833"/>
    </source>
</evidence>
<dbReference type="GO" id="GO:0043565">
    <property type="term" value="F:sequence-specific DNA binding"/>
    <property type="evidence" value="ECO:0007669"/>
    <property type="project" value="InterPro"/>
</dbReference>
<dbReference type="GO" id="GO:0006355">
    <property type="term" value="P:regulation of DNA-templated transcription"/>
    <property type="evidence" value="ECO:0007669"/>
    <property type="project" value="InterPro"/>
</dbReference>
<feature type="region of interest" description="Disordered" evidence="5">
    <location>
        <begin position="215"/>
        <end position="298"/>
    </location>
</feature>
<keyword evidence="8" id="KW-1185">Reference proteome</keyword>
<dbReference type="Gene3D" id="3.30.450.20">
    <property type="entry name" value="PAS domain"/>
    <property type="match status" value="1"/>
</dbReference>
<comment type="caution">
    <text evidence="7">The sequence shown here is derived from an EMBL/GenBank/DDBJ whole genome shotgun (WGS) entry which is preliminary data.</text>
</comment>
<feature type="compositionally biased region" description="Low complexity" evidence="5">
    <location>
        <begin position="241"/>
        <end position="259"/>
    </location>
</feature>
<dbReference type="CDD" id="cd00130">
    <property type="entry name" value="PAS"/>
    <property type="match status" value="1"/>
</dbReference>
<reference evidence="7" key="1">
    <citation type="submission" date="2014-03" db="EMBL/GenBank/DDBJ databases">
        <authorList>
            <person name="Casaregola S."/>
        </authorList>
    </citation>
    <scope>NUCLEOTIDE SEQUENCE [LARGE SCALE GENOMIC DNA]</scope>
    <source>
        <strain evidence="7">CLIB 918</strain>
    </source>
</reference>
<evidence type="ECO:0000256" key="2">
    <source>
        <dbReference type="ARBA" id="ARBA00022771"/>
    </source>
</evidence>